<feature type="domain" description="Teneurin-like YD-shell" evidence="3">
    <location>
        <begin position="756"/>
        <end position="1335"/>
    </location>
</feature>
<feature type="transmembrane region" description="Helical" evidence="2">
    <location>
        <begin position="1397"/>
        <end position="1418"/>
    </location>
</feature>
<sequence>MTSPSFYSQAGNFISSVQGGVDPRTGLFNLSLPLANIHSGWLTGPVLALSLQYSPLSSVNEGFGTGFTLNLTRYDTDTGKLLLSTGEEYRVSNSGDTVKQKKLKNFIFEKKGEGTCRVIHKSGLVETLSLIGTVYVPTRITAPDGRGLELVWNAAYKPARLARVTEDDGAILCSVTYPDESVATTQFSLLPYDGNAGYSTVFKFTNELLVRVTSHADAPALVWTFDYNAVGPQKNYRTLTGLTSPTGLTEKVAYYSDNGMAFPDIAGLPALPCVYQHTLIPGGGQPESITRWTWTQKNYLGNEAGLNQWQPDTDGMLNILLSDYQYGSTAERIDTDGRSVLSKVTRRYNSYHLQVSETTVRDGKTYSQTTEYHAKPGVAFNDQPVQFALPVSHTESWEDTSGASPRTRVTLTEFDEAGNPLYQETPDGTVTKYEYYPANGEGNNCPADPYGFIRWLKSRTVTPRQVKGDEPVIRMVSTWRKLNALSGEGYTVVADSVTQTTGNARTVVTREYYDDISDTLTYAREKTRNTVLTPDVSEDKSFSSSRAFTYGAGTGISGLRQTDTFTGHDTLTAARATIRHAHTGLLLSEKDVQDVTITHSYDKARRPLSRTIAPDTDYENTTTWSYVIEDDGPVTKVTDASGNQQKTHVDGAGRRIRQQRLDMDDTQQWFDVSSRVHNPLGEVASGTGSDWHTGAGEQYSLDMTASYDGWGTASLLAFTDGIQHVHNTDPVGLTRTTHIQGENDGEALRGVTLITSYDERSWFPLTESRRGIAGERLTRTLEWDGLGRLRGETDEAGHKTEWTYDAFGRVLKQTLPDGSTVTRTYAPHLTGNQVASISVTGKNRSAEVRTWHMGTQTFDSLGRVTERVSGGRMTTYAYEGASPMPASVTEPSGKTLTYTYIPELGNRLSSLTSDDVTQTFSYDRLTGDLLTAKEGSTQNGNTWTPSGSLKAESFTQANTMRTSAYTHTLAGGVVTYTDITGKKTTYERDLFGRVVGISDDALTVSLTYDALGRLSSQTVTDTGAKASLTTALKYDDFGREITRTVTDSTGVTLAIAQTWTENDLLASRSTQQNGNSVREEKYTYDTRNRLVKYEASGSSLPVDADGHEMTLQRYEYDALNNLYGMETRYPDDTNDYWATYFYDNPDDPTQLTSVSSNMHPQALVLEYDADGRMTHDEAGRTLGYDVTGRLVSVNGDDISGGSYGYDALNRLVSQNVSEGDTRQLFYRAGELINEVQVQQVRETRLIKAGHTCLGVSDGSTLTLTAGDHHDSLLWSRGTEQKEGTQHVWSPYGNGSPTDGLPGFNGERTDPVSGTYHLGNGYRAYNPVLMRFNCPDSLSPFGAGGINPYAYCAGDPVNHTDPSGHISWQGILGIVTGALGLAFSIFTAGASIAAAGGVMAAVGAASTTSLVVGGLGVVADVTAIASGAEEDHNPRASAILGWVSMAFGLAGLSLGGGQSIRWLLRREGQDAHSLPLPHRAQAFSVMAAFDDENNIIYRADSGLIHNFRGSNEPLLIVHGSEDGERFIYTRTIGVEFSEQSDAYFFEVQQAKVGPQQLVELLRENHGIDLCSVKGVLNLLSCGSGGDYGTAQQLASIIGRPVRAWGDRYTTLSVGDINDLFWGRDTTISAVNFDGTETIADSRIYYPINRSIRRISNVSLNEGTFGMRV</sequence>
<gene>
    <name evidence="4" type="ORF">F3I20_22585</name>
</gene>
<keyword evidence="2" id="KW-0812">Transmembrane</keyword>
<evidence type="ECO:0000313" key="5">
    <source>
        <dbReference type="Proteomes" id="UP000324255"/>
    </source>
</evidence>
<proteinExistence type="predicted"/>
<name>A0AB34CDJ2_9GAMM</name>
<dbReference type="InterPro" id="IPR050708">
    <property type="entry name" value="T6SS_VgrG/RHS"/>
</dbReference>
<keyword evidence="5" id="KW-1185">Reference proteome</keyword>
<evidence type="ECO:0000313" key="4">
    <source>
        <dbReference type="EMBL" id="KAA6118490.1"/>
    </source>
</evidence>
<dbReference type="Pfam" id="PF25023">
    <property type="entry name" value="TEN_YD-shell"/>
    <property type="match status" value="1"/>
</dbReference>
<keyword evidence="2" id="KW-1133">Transmembrane helix</keyword>
<evidence type="ECO:0000256" key="2">
    <source>
        <dbReference type="SAM" id="Phobius"/>
    </source>
</evidence>
<dbReference type="NCBIfam" id="TIGR03696">
    <property type="entry name" value="Rhs_assc_core"/>
    <property type="match status" value="1"/>
</dbReference>
<dbReference type="Gene3D" id="2.180.10.10">
    <property type="entry name" value="RHS repeat-associated core"/>
    <property type="match status" value="1"/>
</dbReference>
<accession>A0AB34CDJ2</accession>
<dbReference type="Proteomes" id="UP000324255">
    <property type="component" value="Unassembled WGS sequence"/>
</dbReference>
<feature type="transmembrane region" description="Helical" evidence="2">
    <location>
        <begin position="1365"/>
        <end position="1385"/>
    </location>
</feature>
<dbReference type="InterPro" id="IPR006530">
    <property type="entry name" value="YD"/>
</dbReference>
<evidence type="ECO:0000259" key="3">
    <source>
        <dbReference type="Pfam" id="PF25023"/>
    </source>
</evidence>
<protein>
    <submittedName>
        <fullName evidence="4">RHS repeat-associated core domain-containing protein</fullName>
    </submittedName>
</protein>
<dbReference type="NCBIfam" id="TIGR01643">
    <property type="entry name" value="YD_repeat_2x"/>
    <property type="match status" value="2"/>
</dbReference>
<feature type="transmembrane region" description="Helical" evidence="2">
    <location>
        <begin position="1438"/>
        <end position="1456"/>
    </location>
</feature>
<dbReference type="InterPro" id="IPR022385">
    <property type="entry name" value="Rhs_assc_core"/>
</dbReference>
<dbReference type="PANTHER" id="PTHR32305:SF15">
    <property type="entry name" value="PROTEIN RHSA-RELATED"/>
    <property type="match status" value="1"/>
</dbReference>
<organism evidence="4 5">
    <name type="scientific">Candidatus Pantoea gossypiicola</name>
    <dbReference type="NCBI Taxonomy" id="2608008"/>
    <lineage>
        <taxon>Bacteria</taxon>
        <taxon>Pseudomonadati</taxon>
        <taxon>Pseudomonadota</taxon>
        <taxon>Gammaproteobacteria</taxon>
        <taxon>Enterobacterales</taxon>
        <taxon>Erwiniaceae</taxon>
        <taxon>Pantoea</taxon>
    </lineage>
</organism>
<dbReference type="EMBL" id="VWVM01000030">
    <property type="protein sequence ID" value="KAA6118490.1"/>
    <property type="molecule type" value="Genomic_DNA"/>
</dbReference>
<comment type="caution">
    <text evidence="4">The sequence shown here is derived from an EMBL/GenBank/DDBJ whole genome shotgun (WGS) entry which is preliminary data.</text>
</comment>
<keyword evidence="2" id="KW-0472">Membrane</keyword>
<evidence type="ECO:0000256" key="1">
    <source>
        <dbReference type="ARBA" id="ARBA00022737"/>
    </source>
</evidence>
<dbReference type="InterPro" id="IPR056823">
    <property type="entry name" value="TEN-like_YD-shell"/>
</dbReference>
<keyword evidence="1" id="KW-0677">Repeat</keyword>
<dbReference type="PANTHER" id="PTHR32305">
    <property type="match status" value="1"/>
</dbReference>
<reference evidence="4 5" key="1">
    <citation type="submission" date="2019-09" db="EMBL/GenBank/DDBJ databases">
        <title>Genomic diversity of phyloplane-associated Pantoea species in Pakistan cotton crop.</title>
        <authorList>
            <person name="Tufail M.R."/>
            <person name="Cook D.R."/>
        </authorList>
    </citation>
    <scope>NUCLEOTIDE SEQUENCE [LARGE SCALE GENOMIC DNA]</scope>
    <source>
        <strain evidence="4 5">B_8</strain>
    </source>
</reference>